<keyword evidence="6 11" id="KW-0274">FAD</keyword>
<dbReference type="GO" id="GO:0005615">
    <property type="term" value="C:extracellular space"/>
    <property type="evidence" value="ECO:0007669"/>
    <property type="project" value="TreeGrafter"/>
</dbReference>
<dbReference type="InterPro" id="IPR013766">
    <property type="entry name" value="Thioredoxin_domain"/>
</dbReference>
<dbReference type="PROSITE" id="PS51324">
    <property type="entry name" value="ERV_ALR"/>
    <property type="match status" value="1"/>
</dbReference>
<comment type="cofactor">
    <cofactor evidence="1 11">
        <name>FAD</name>
        <dbReference type="ChEBI" id="CHEBI:57692"/>
    </cofactor>
</comment>
<dbReference type="FunFam" id="3.40.30.10:FF:000244">
    <property type="entry name" value="Sulfhydryl oxidase"/>
    <property type="match status" value="1"/>
</dbReference>
<dbReference type="Gene3D" id="3.40.30.10">
    <property type="entry name" value="Glutaredoxin"/>
    <property type="match status" value="1"/>
</dbReference>
<evidence type="ECO:0000256" key="4">
    <source>
        <dbReference type="ARBA" id="ARBA00022630"/>
    </source>
</evidence>
<keyword evidence="11" id="KW-1133">Transmembrane helix</keyword>
<proteinExistence type="predicted"/>
<evidence type="ECO:0000256" key="7">
    <source>
        <dbReference type="ARBA" id="ARBA00023002"/>
    </source>
</evidence>
<evidence type="ECO:0000259" key="13">
    <source>
        <dbReference type="PROSITE" id="PS51352"/>
    </source>
</evidence>
<comment type="subcellular location">
    <subcellularLocation>
        <location evidence="2">Secreted</location>
    </subcellularLocation>
</comment>
<feature type="domain" description="ERV/ALR sulfhydryl oxidase" evidence="12">
    <location>
        <begin position="302"/>
        <end position="404"/>
    </location>
</feature>
<evidence type="ECO:0000256" key="6">
    <source>
        <dbReference type="ARBA" id="ARBA00022827"/>
    </source>
</evidence>
<dbReference type="Pfam" id="PF00085">
    <property type="entry name" value="Thioredoxin"/>
    <property type="match status" value="1"/>
</dbReference>
<dbReference type="Gene3D" id="1.20.120.310">
    <property type="entry name" value="ERV/ALR sulfhydryl oxidase domain"/>
    <property type="match status" value="1"/>
</dbReference>
<dbReference type="SUPFAM" id="SSF69000">
    <property type="entry name" value="FAD-dependent thiol oxidase"/>
    <property type="match status" value="1"/>
</dbReference>
<comment type="catalytic activity">
    <reaction evidence="11">
        <text>2 R'C(R)SH + O2 = R'C(R)S-S(R)CR' + H2O2</text>
        <dbReference type="Rhea" id="RHEA:17357"/>
        <dbReference type="ChEBI" id="CHEBI:15379"/>
        <dbReference type="ChEBI" id="CHEBI:16240"/>
        <dbReference type="ChEBI" id="CHEBI:16520"/>
        <dbReference type="ChEBI" id="CHEBI:17412"/>
        <dbReference type="EC" id="1.8.3.2"/>
    </reaction>
</comment>
<feature type="domain" description="Thioredoxin" evidence="13">
    <location>
        <begin position="35"/>
        <end position="172"/>
    </location>
</feature>
<keyword evidence="11" id="KW-0812">Transmembrane</keyword>
<keyword evidence="15" id="KW-1185">Reference proteome</keyword>
<dbReference type="AlphaFoldDB" id="A0A2I0X418"/>
<evidence type="ECO:0000256" key="11">
    <source>
        <dbReference type="RuleBase" id="RU371123"/>
    </source>
</evidence>
<evidence type="ECO:0000256" key="8">
    <source>
        <dbReference type="ARBA" id="ARBA00023157"/>
    </source>
</evidence>
<evidence type="ECO:0000256" key="10">
    <source>
        <dbReference type="ARBA" id="ARBA00023284"/>
    </source>
</evidence>
<accession>A0A2I0X418</accession>
<reference evidence="14 15" key="1">
    <citation type="journal article" date="2016" name="Sci. Rep.">
        <title>The Dendrobium catenatum Lindl. genome sequence provides insights into polysaccharide synthase, floral development and adaptive evolution.</title>
        <authorList>
            <person name="Zhang G.Q."/>
            <person name="Xu Q."/>
            <person name="Bian C."/>
            <person name="Tsai W.C."/>
            <person name="Yeh C.M."/>
            <person name="Liu K.W."/>
            <person name="Yoshida K."/>
            <person name="Zhang L.S."/>
            <person name="Chang S.B."/>
            <person name="Chen F."/>
            <person name="Shi Y."/>
            <person name="Su Y.Y."/>
            <person name="Zhang Y.Q."/>
            <person name="Chen L.J."/>
            <person name="Yin Y."/>
            <person name="Lin M."/>
            <person name="Huang H."/>
            <person name="Deng H."/>
            <person name="Wang Z.W."/>
            <person name="Zhu S.L."/>
            <person name="Zhao X."/>
            <person name="Deng C."/>
            <person name="Niu S.C."/>
            <person name="Huang J."/>
            <person name="Wang M."/>
            <person name="Liu G.H."/>
            <person name="Yang H.J."/>
            <person name="Xiao X.J."/>
            <person name="Hsiao Y.Y."/>
            <person name="Wu W.L."/>
            <person name="Chen Y.Y."/>
            <person name="Mitsuda N."/>
            <person name="Ohme-Takagi M."/>
            <person name="Luo Y.B."/>
            <person name="Van de Peer Y."/>
            <person name="Liu Z.J."/>
        </authorList>
    </citation>
    <scope>NUCLEOTIDE SEQUENCE [LARGE SCALE GENOMIC DNA]</scope>
    <source>
        <tissue evidence="14">The whole plant</tissue>
    </source>
</reference>
<dbReference type="Pfam" id="PF04777">
    <property type="entry name" value="Evr1_Alr"/>
    <property type="match status" value="1"/>
</dbReference>
<dbReference type="PROSITE" id="PS00194">
    <property type="entry name" value="THIOREDOXIN_1"/>
    <property type="match status" value="1"/>
</dbReference>
<reference evidence="14 15" key="2">
    <citation type="journal article" date="2017" name="Nature">
        <title>The Apostasia genome and the evolution of orchids.</title>
        <authorList>
            <person name="Zhang G.Q."/>
            <person name="Liu K.W."/>
            <person name="Li Z."/>
            <person name="Lohaus R."/>
            <person name="Hsiao Y.Y."/>
            <person name="Niu S.C."/>
            <person name="Wang J.Y."/>
            <person name="Lin Y.C."/>
            <person name="Xu Q."/>
            <person name="Chen L.J."/>
            <person name="Yoshida K."/>
            <person name="Fujiwara S."/>
            <person name="Wang Z.W."/>
            <person name="Zhang Y.Q."/>
            <person name="Mitsuda N."/>
            <person name="Wang M."/>
            <person name="Liu G.H."/>
            <person name="Pecoraro L."/>
            <person name="Huang H.X."/>
            <person name="Xiao X.J."/>
            <person name="Lin M."/>
            <person name="Wu X.Y."/>
            <person name="Wu W.L."/>
            <person name="Chen Y.Y."/>
            <person name="Chang S.B."/>
            <person name="Sakamoto S."/>
            <person name="Ohme-Takagi M."/>
            <person name="Yagi M."/>
            <person name="Zeng S.J."/>
            <person name="Shen C.Y."/>
            <person name="Yeh C.M."/>
            <person name="Luo Y.B."/>
            <person name="Tsai W.C."/>
            <person name="Van de Peer Y."/>
            <person name="Liu Z.J."/>
        </authorList>
    </citation>
    <scope>NUCLEOTIDE SEQUENCE [LARGE SCALE GENOMIC DNA]</scope>
    <source>
        <tissue evidence="14">The whole plant</tissue>
    </source>
</reference>
<keyword evidence="11" id="KW-0472">Membrane</keyword>
<keyword evidence="8" id="KW-1015">Disulfide bond</keyword>
<evidence type="ECO:0000313" key="14">
    <source>
        <dbReference type="EMBL" id="PKU82656.1"/>
    </source>
</evidence>
<dbReference type="InterPro" id="IPR036774">
    <property type="entry name" value="ERV/ALR_sulphydryl_oxid_sf"/>
</dbReference>
<dbReference type="EMBL" id="KZ502174">
    <property type="protein sequence ID" value="PKU82656.1"/>
    <property type="molecule type" value="Genomic_DNA"/>
</dbReference>
<dbReference type="GO" id="GO:0006457">
    <property type="term" value="P:protein folding"/>
    <property type="evidence" value="ECO:0007669"/>
    <property type="project" value="TreeGrafter"/>
</dbReference>
<dbReference type="EC" id="1.8.3.2" evidence="11"/>
<dbReference type="GO" id="GO:0016971">
    <property type="term" value="F:flavin-dependent sulfhydryl oxidase activity"/>
    <property type="evidence" value="ECO:0007669"/>
    <property type="project" value="InterPro"/>
</dbReference>
<keyword evidence="10" id="KW-0676">Redox-active center</keyword>
<dbReference type="SUPFAM" id="SSF52833">
    <property type="entry name" value="Thioredoxin-like"/>
    <property type="match status" value="1"/>
</dbReference>
<dbReference type="InterPro" id="IPR017937">
    <property type="entry name" value="Thioredoxin_CS"/>
</dbReference>
<name>A0A2I0X418_9ASPA</name>
<sequence>MPFLRYHILLFLFLLVFFEIFAAAVGYQRSLLRSLGEGNGQPDYAVDLNSTTFDSILKESPASFAVVEFFAHWCPACRNYKPHYEKVARLFNGPNAVHPGIVLMTRVDCAMKVNTNLCDKFSVGRYPMLLWGPPPKFTSTGWDPNQEKSEIKSIDDARTAEQLLNWINKRIGSSFSLDDEKYDNESTLPWNATDPEQIARAIYDVEEATSQSFEIITDSKRIRKETRAPLIKFFQLLIAHHPSKRCRKGAAEILINFDELWPLHLSNSSQNASTSYARDVTKSFPICGKEVPRGYWIFCRGSRNETRGYSCGLWILLHSLSVRIGDGEAQLTFTVIRDFIHNFFMCEECRRHFHEMCSSAPVPFNTTRALVLWLWSSHNTVNERLMREEKELGTDDPRYPKMIWPPKELCPSCLVSSSSKSGHTMRDWNEDEVYKFIMNYYGSSLVSSYKDGRVTDRIKDESVDDVITTTHAVAVPVAAALAIALASCAFGALACFWRTQQKNRKYLHHSLKNV</sequence>
<evidence type="ECO:0000256" key="2">
    <source>
        <dbReference type="ARBA" id="ARBA00004613"/>
    </source>
</evidence>
<dbReference type="Proteomes" id="UP000233837">
    <property type="component" value="Unassembled WGS sequence"/>
</dbReference>
<dbReference type="GO" id="GO:0003756">
    <property type="term" value="F:protein disulfide isomerase activity"/>
    <property type="evidence" value="ECO:0007669"/>
    <property type="project" value="TreeGrafter"/>
</dbReference>
<dbReference type="PANTHER" id="PTHR22897:SF8">
    <property type="entry name" value="SULFHYDRYL OXIDASE"/>
    <property type="match status" value="1"/>
</dbReference>
<dbReference type="InterPro" id="IPR017905">
    <property type="entry name" value="ERV/ALR_sulphydryl_oxidase"/>
</dbReference>
<keyword evidence="3" id="KW-0964">Secreted</keyword>
<keyword evidence="4 11" id="KW-0285">Flavoprotein</keyword>
<evidence type="ECO:0000256" key="1">
    <source>
        <dbReference type="ARBA" id="ARBA00001974"/>
    </source>
</evidence>
<feature type="transmembrane region" description="Helical" evidence="11">
    <location>
        <begin position="473"/>
        <end position="497"/>
    </location>
</feature>
<evidence type="ECO:0000256" key="3">
    <source>
        <dbReference type="ARBA" id="ARBA00022525"/>
    </source>
</evidence>
<keyword evidence="5" id="KW-0732">Signal</keyword>
<dbReference type="STRING" id="906689.A0A2I0X418"/>
<dbReference type="GO" id="GO:0000139">
    <property type="term" value="C:Golgi membrane"/>
    <property type="evidence" value="ECO:0007669"/>
    <property type="project" value="TreeGrafter"/>
</dbReference>
<dbReference type="FunFam" id="1.20.120.310:FF:000004">
    <property type="entry name" value="Sulfhydryl oxidase"/>
    <property type="match status" value="1"/>
</dbReference>
<organism evidence="14 15">
    <name type="scientific">Dendrobium catenatum</name>
    <dbReference type="NCBI Taxonomy" id="906689"/>
    <lineage>
        <taxon>Eukaryota</taxon>
        <taxon>Viridiplantae</taxon>
        <taxon>Streptophyta</taxon>
        <taxon>Embryophyta</taxon>
        <taxon>Tracheophyta</taxon>
        <taxon>Spermatophyta</taxon>
        <taxon>Magnoliopsida</taxon>
        <taxon>Liliopsida</taxon>
        <taxon>Asparagales</taxon>
        <taxon>Orchidaceae</taxon>
        <taxon>Epidendroideae</taxon>
        <taxon>Malaxideae</taxon>
        <taxon>Dendrobiinae</taxon>
        <taxon>Dendrobium</taxon>
    </lineage>
</organism>
<keyword evidence="7 11" id="KW-0560">Oxidoreductase</keyword>
<dbReference type="InterPro" id="IPR039798">
    <property type="entry name" value="Sulfhydryl_oxidase"/>
</dbReference>
<dbReference type="OrthoDB" id="59470at2759"/>
<evidence type="ECO:0000313" key="15">
    <source>
        <dbReference type="Proteomes" id="UP000233837"/>
    </source>
</evidence>
<keyword evidence="9" id="KW-0325">Glycoprotein</keyword>
<dbReference type="PROSITE" id="PS51352">
    <property type="entry name" value="THIOREDOXIN_2"/>
    <property type="match status" value="1"/>
</dbReference>
<protein>
    <recommendedName>
        <fullName evidence="11">Sulfhydryl oxidase</fullName>
        <ecNumber evidence="11">1.8.3.2</ecNumber>
    </recommendedName>
</protein>
<gene>
    <name evidence="14" type="primary">QSOX1</name>
    <name evidence="14" type="ORF">MA16_Dca018814</name>
</gene>
<evidence type="ECO:0000256" key="9">
    <source>
        <dbReference type="ARBA" id="ARBA00023180"/>
    </source>
</evidence>
<evidence type="ECO:0000256" key="5">
    <source>
        <dbReference type="ARBA" id="ARBA00022729"/>
    </source>
</evidence>
<dbReference type="PANTHER" id="PTHR22897">
    <property type="entry name" value="QUIESCIN Q6-RELATED SULFHYDRYL OXIDASE"/>
    <property type="match status" value="1"/>
</dbReference>
<dbReference type="InterPro" id="IPR036249">
    <property type="entry name" value="Thioredoxin-like_sf"/>
</dbReference>
<evidence type="ECO:0000259" key="12">
    <source>
        <dbReference type="PROSITE" id="PS51324"/>
    </source>
</evidence>